<sequence>MRRNKRVWILLAAVVLLVVAGALGFRQWRKAPVRVSSLCALDDWEYVVQVYYLDDTSARLMALDVEPLVEVLRETSLFYASTKVDQTGPRYSIDVNRGEAVCEMVVFENGTVLYLNAAQTPHVFWRTEDDSLYRAVEALVTEPTE</sequence>
<accession>A0A9D0Z576</accession>
<dbReference type="EMBL" id="DVFN01000057">
    <property type="protein sequence ID" value="HIQ69446.1"/>
    <property type="molecule type" value="Genomic_DNA"/>
</dbReference>
<dbReference type="AlphaFoldDB" id="A0A9D0Z576"/>
<evidence type="ECO:0000313" key="1">
    <source>
        <dbReference type="EMBL" id="HIQ69446.1"/>
    </source>
</evidence>
<evidence type="ECO:0000313" key="2">
    <source>
        <dbReference type="Proteomes" id="UP000886874"/>
    </source>
</evidence>
<dbReference type="Proteomes" id="UP000886874">
    <property type="component" value="Unassembled WGS sequence"/>
</dbReference>
<name>A0A9D0Z576_9FIRM</name>
<protein>
    <submittedName>
        <fullName evidence="1">Uncharacterized protein</fullName>
    </submittedName>
</protein>
<proteinExistence type="predicted"/>
<comment type="caution">
    <text evidence="1">The sequence shown here is derived from an EMBL/GenBank/DDBJ whole genome shotgun (WGS) entry which is preliminary data.</text>
</comment>
<reference evidence="1" key="1">
    <citation type="submission" date="2020-10" db="EMBL/GenBank/DDBJ databases">
        <authorList>
            <person name="Gilroy R."/>
        </authorList>
    </citation>
    <scope>NUCLEOTIDE SEQUENCE</scope>
    <source>
        <strain evidence="1">ChiSjej2B20-13462</strain>
    </source>
</reference>
<reference evidence="1" key="2">
    <citation type="journal article" date="2021" name="PeerJ">
        <title>Extensive microbial diversity within the chicken gut microbiome revealed by metagenomics and culture.</title>
        <authorList>
            <person name="Gilroy R."/>
            <person name="Ravi A."/>
            <person name="Getino M."/>
            <person name="Pursley I."/>
            <person name="Horton D.L."/>
            <person name="Alikhan N.F."/>
            <person name="Baker D."/>
            <person name="Gharbi K."/>
            <person name="Hall N."/>
            <person name="Watson M."/>
            <person name="Adriaenssens E.M."/>
            <person name="Foster-Nyarko E."/>
            <person name="Jarju S."/>
            <person name="Secka A."/>
            <person name="Antonio M."/>
            <person name="Oren A."/>
            <person name="Chaudhuri R.R."/>
            <person name="La Ragione R."/>
            <person name="Hildebrand F."/>
            <person name="Pallen M.J."/>
        </authorList>
    </citation>
    <scope>NUCLEOTIDE SEQUENCE</scope>
    <source>
        <strain evidence="1">ChiSjej2B20-13462</strain>
    </source>
</reference>
<gene>
    <name evidence="1" type="ORF">IAA67_03845</name>
</gene>
<organism evidence="1 2">
    <name type="scientific">Candidatus Avoscillospira stercorigallinarum</name>
    <dbReference type="NCBI Taxonomy" id="2840708"/>
    <lineage>
        <taxon>Bacteria</taxon>
        <taxon>Bacillati</taxon>
        <taxon>Bacillota</taxon>
        <taxon>Clostridia</taxon>
        <taxon>Eubacteriales</taxon>
        <taxon>Oscillospiraceae</taxon>
        <taxon>Oscillospiraceae incertae sedis</taxon>
        <taxon>Candidatus Avoscillospira</taxon>
    </lineage>
</organism>